<keyword evidence="2" id="KW-1185">Reference proteome</keyword>
<protein>
    <submittedName>
        <fullName evidence="1">Glycosyl transferase, putative, gt5B</fullName>
        <ecNumber evidence="1">2.4.1.-</ecNumber>
    </submittedName>
</protein>
<dbReference type="HOGENOM" id="CLU_011399_0_0_6"/>
<organism evidence="1 2">
    <name type="scientific">Cellvibrio japonicus (strain Ueda107)</name>
    <name type="common">Pseudomonas fluorescens subsp. cellulosa</name>
    <dbReference type="NCBI Taxonomy" id="498211"/>
    <lineage>
        <taxon>Bacteria</taxon>
        <taxon>Pseudomonadati</taxon>
        <taxon>Pseudomonadota</taxon>
        <taxon>Gammaproteobacteria</taxon>
        <taxon>Cellvibrionales</taxon>
        <taxon>Cellvibrionaceae</taxon>
        <taxon>Cellvibrio</taxon>
    </lineage>
</organism>
<dbReference type="AlphaFoldDB" id="B3PEF3"/>
<dbReference type="GO" id="GO:0016757">
    <property type="term" value="F:glycosyltransferase activity"/>
    <property type="evidence" value="ECO:0007669"/>
    <property type="project" value="UniProtKB-KW"/>
</dbReference>
<dbReference type="Proteomes" id="UP000001036">
    <property type="component" value="Chromosome"/>
</dbReference>
<dbReference type="PANTHER" id="PTHR12526">
    <property type="entry name" value="GLYCOSYLTRANSFERASE"/>
    <property type="match status" value="1"/>
</dbReference>
<reference evidence="1 2" key="1">
    <citation type="journal article" date="2008" name="J. Bacteriol.">
        <title>Insights into plant cell wall degradation from the genome sequence of the soil bacterium Cellvibrio japonicus.</title>
        <authorList>
            <person name="Deboy R.T."/>
            <person name="Mongodin E.F."/>
            <person name="Fouts D.E."/>
            <person name="Tailford L.E."/>
            <person name="Khouri H."/>
            <person name="Emerson J.B."/>
            <person name="Mohamoud Y."/>
            <person name="Watkins K."/>
            <person name="Henrissat B."/>
            <person name="Gilbert H.J."/>
            <person name="Nelson K.E."/>
        </authorList>
    </citation>
    <scope>NUCLEOTIDE SEQUENCE [LARGE SCALE GENOMIC DNA]</scope>
    <source>
        <strain evidence="1 2">Ueda107</strain>
    </source>
</reference>
<keyword evidence="1" id="KW-0808">Transferase</keyword>
<dbReference type="eggNOG" id="COG0297">
    <property type="taxonomic scope" value="Bacteria"/>
</dbReference>
<gene>
    <name evidence="1" type="primary">gt5B</name>
    <name evidence="1" type="ordered locus">CJA_3255</name>
</gene>
<dbReference type="EMBL" id="CP000934">
    <property type="protein sequence ID" value="ACE85811.1"/>
    <property type="molecule type" value="Genomic_DNA"/>
</dbReference>
<proteinExistence type="predicted"/>
<accession>B3PEF3</accession>
<evidence type="ECO:0000313" key="2">
    <source>
        <dbReference type="Proteomes" id="UP000001036"/>
    </source>
</evidence>
<dbReference type="STRING" id="498211.CJA_3255"/>
<dbReference type="KEGG" id="cja:CJA_3255"/>
<dbReference type="Gene3D" id="3.40.50.2000">
    <property type="entry name" value="Glycogen Phosphorylase B"/>
    <property type="match status" value="1"/>
</dbReference>
<dbReference type="EC" id="2.4.1.-" evidence="1"/>
<dbReference type="PANTHER" id="PTHR12526:SF630">
    <property type="entry name" value="GLYCOSYLTRANSFERASE"/>
    <property type="match status" value="1"/>
</dbReference>
<name>B3PEF3_CELJU</name>
<sequence length="607" mass="69317">MHGKQEYLREHYDLEELDYCRQWKMDLVLDPAIWGDQSRVSLALVTKAYRIRKDGVDIYLLSNEYLDRYPDTFYPPYSSKGKDLGFYKSLIFQMEAIFFIRDFFNNPDIVVHAHEPYYQYLLPCSLSRDGYRVVSTVQSNMPVNKKVYKPKVAALLDQLGVAIDLNQFDDHLSEDSFNQCLLDYMPRTHLNYPYPDDYINLYALTLAYSDKVDFLSEGHLAFYQAFKGTAFRALYNQLRIKSLVDQRQAHLFVGGCALSESWLKQDFSPWNAQKNQVLRDLGLTPELPTFYHNARYAPNHKGQVELVQAIAKVLASGAEANFILRCVSGNGIADQRFHELQARYPNKVALMWQYQAEEQLMAMAAAADFSLFPSKFEMDTFLIAQGESMLAGCVPIASSQLGMMHWNHCTDLTGDESKVTGFSVVRSFVEEDAQLIHDLAVKIEQAIRLYVETPAEYQLLSQRARRHAQEFTWAKVADLHLAHFIKDRDTPARQQSAADSLPLTAASLEDAIDELGELISLRSQKQDLSLQAQLPQLTRDQVIRYRYPQAQAVEAFVVNGHVERHTLSAQGDEFLLAQPPSGDLFLLVTLRNGVQYWDGLLSPSSLH</sequence>
<evidence type="ECO:0000313" key="1">
    <source>
        <dbReference type="EMBL" id="ACE85811.1"/>
    </source>
</evidence>
<keyword evidence="1" id="KW-0328">Glycosyltransferase</keyword>
<dbReference type="SUPFAM" id="SSF53756">
    <property type="entry name" value="UDP-Glycosyltransferase/glycogen phosphorylase"/>
    <property type="match status" value="1"/>
</dbReference>